<dbReference type="InterPro" id="IPR016024">
    <property type="entry name" value="ARM-type_fold"/>
</dbReference>
<dbReference type="Pfam" id="PF13646">
    <property type="entry name" value="HEAT_2"/>
    <property type="match status" value="2"/>
</dbReference>
<dbReference type="SUPFAM" id="SSF48371">
    <property type="entry name" value="ARM repeat"/>
    <property type="match status" value="1"/>
</dbReference>
<dbReference type="SMART" id="SM00567">
    <property type="entry name" value="EZ_HEAT"/>
    <property type="match status" value="6"/>
</dbReference>
<dbReference type="GO" id="GO:0016829">
    <property type="term" value="F:lyase activity"/>
    <property type="evidence" value="ECO:0007669"/>
    <property type="project" value="UniProtKB-KW"/>
</dbReference>
<evidence type="ECO:0000256" key="4">
    <source>
        <dbReference type="SAM" id="MobiDB-lite"/>
    </source>
</evidence>
<dbReference type="AlphaFoldDB" id="A0A024CIZ3"/>
<feature type="compositionally biased region" description="Polar residues" evidence="4">
    <location>
        <begin position="29"/>
        <end position="40"/>
    </location>
</feature>
<sequence>MHDSEMPQTRDQDQIQLSEEEATELAQELSVQQSSGELNQADSEQIQKMVAGLGDKRGLLRLKFAESLGQVGKTAVPALCRALRKHENVTVRRAAAKTLTLIADPIALDDLLYALLNDPDPVVQGSAVGAMVVIGAEAVDGLLNVLSNPKNTQMQLGMASWGLSFVGAQAPERLREAAQSPNAEVRTAAIAALADQIQSLNDDGARNLLIAALKDTAAEVRAEASTMLGKLDDLEWAEPLLQPLLTDQDPQVRKNSALSLMKLEASSSIPLLKKLAESESNDSVKAVLCLATTQLTSLE</sequence>
<dbReference type="GO" id="GO:0030089">
    <property type="term" value="C:phycobilisome"/>
    <property type="evidence" value="ECO:0007669"/>
    <property type="project" value="UniProtKB-KW"/>
</dbReference>
<keyword evidence="3" id="KW-0605">Phycobilisome</keyword>
<dbReference type="PANTHER" id="PTHR12697">
    <property type="entry name" value="PBS LYASE HEAT-LIKE PROTEIN"/>
    <property type="match status" value="1"/>
</dbReference>
<evidence type="ECO:0000256" key="2">
    <source>
        <dbReference type="ARBA" id="ARBA00022549"/>
    </source>
</evidence>
<accession>A0A024CIZ3</accession>
<keyword evidence="2" id="KW-0042">Antenna complex</keyword>
<evidence type="ECO:0000313" key="5">
    <source>
        <dbReference type="EMBL" id="AHZ33999.1"/>
    </source>
</evidence>
<dbReference type="PANTHER" id="PTHR12697:SF5">
    <property type="entry name" value="DEOXYHYPUSINE HYDROXYLASE"/>
    <property type="match status" value="1"/>
</dbReference>
<proteinExistence type="inferred from homology"/>
<protein>
    <submittedName>
        <fullName evidence="5">Putative phycoerythrin:phycoerythrobilin lyase</fullName>
    </submittedName>
</protein>
<name>A0A024CIZ3_9SYNE</name>
<organism evidence="5">
    <name type="scientific">uncultured Synechococcus sp</name>
    <dbReference type="NCBI Taxonomy" id="154535"/>
    <lineage>
        <taxon>Bacteria</taxon>
        <taxon>Bacillati</taxon>
        <taxon>Cyanobacteriota</taxon>
        <taxon>Cyanophyceae</taxon>
        <taxon>Synechococcales</taxon>
        <taxon>Synechococcaceae</taxon>
        <taxon>Synechococcus</taxon>
        <taxon>environmental samples</taxon>
    </lineage>
</organism>
<dbReference type="InterPro" id="IPR011989">
    <property type="entry name" value="ARM-like"/>
</dbReference>
<dbReference type="InterPro" id="IPR004155">
    <property type="entry name" value="PBS_lyase_HEAT"/>
</dbReference>
<evidence type="ECO:0000256" key="1">
    <source>
        <dbReference type="ARBA" id="ARBA00009299"/>
    </source>
</evidence>
<keyword evidence="5" id="KW-0456">Lyase</keyword>
<reference evidence="5" key="1">
    <citation type="journal article" date="2014" name="FEMS Microbiol. Ecol.">
        <title>Development of a targeted metagenomic approach to study a genomic region involved in light harvesting in marine Synechococcus.</title>
        <authorList>
            <person name="Humily F."/>
            <person name="Farrant G.K."/>
            <person name="Marie D."/>
            <person name="Perennou M."/>
            <person name="Mazard S."/>
            <person name="Labadie K."/>
            <person name="Aury J.-M."/>
            <person name="Wincker P."/>
            <person name="Nicolas Segui A."/>
            <person name="Scanlan D.J."/>
            <person name="Garczarek L."/>
        </authorList>
    </citation>
    <scope>NUCLEOTIDE SEQUENCE</scope>
</reference>
<feature type="region of interest" description="Disordered" evidence="4">
    <location>
        <begin position="1"/>
        <end position="40"/>
    </location>
</feature>
<dbReference type="EMBL" id="KF846547">
    <property type="protein sequence ID" value="AHZ33999.1"/>
    <property type="molecule type" value="Genomic_DNA"/>
</dbReference>
<feature type="compositionally biased region" description="Basic and acidic residues" evidence="4">
    <location>
        <begin position="1"/>
        <end position="13"/>
    </location>
</feature>
<dbReference type="GO" id="GO:0016491">
    <property type="term" value="F:oxidoreductase activity"/>
    <property type="evidence" value="ECO:0007669"/>
    <property type="project" value="TreeGrafter"/>
</dbReference>
<gene>
    <name evidence="5" type="primary">cpeF</name>
</gene>
<comment type="similarity">
    <text evidence="1">Belongs to the CpcE/RpcE/PecE family.</text>
</comment>
<evidence type="ECO:0000256" key="3">
    <source>
        <dbReference type="ARBA" id="ARBA00022738"/>
    </source>
</evidence>
<dbReference type="Gene3D" id="1.25.10.10">
    <property type="entry name" value="Leucine-rich Repeat Variant"/>
    <property type="match status" value="2"/>
</dbReference>